<evidence type="ECO:0000313" key="1">
    <source>
        <dbReference type="EMBL" id="GIX88869.1"/>
    </source>
</evidence>
<keyword evidence="2" id="KW-1185">Reference proteome</keyword>
<proteinExistence type="predicted"/>
<organism evidence="1 2">
    <name type="scientific">Caerostris extrusa</name>
    <name type="common">Bark spider</name>
    <name type="synonym">Caerostris bankana</name>
    <dbReference type="NCBI Taxonomy" id="172846"/>
    <lineage>
        <taxon>Eukaryota</taxon>
        <taxon>Metazoa</taxon>
        <taxon>Ecdysozoa</taxon>
        <taxon>Arthropoda</taxon>
        <taxon>Chelicerata</taxon>
        <taxon>Arachnida</taxon>
        <taxon>Araneae</taxon>
        <taxon>Araneomorphae</taxon>
        <taxon>Entelegynae</taxon>
        <taxon>Araneoidea</taxon>
        <taxon>Araneidae</taxon>
        <taxon>Caerostris</taxon>
    </lineage>
</organism>
<comment type="caution">
    <text evidence="1">The sequence shown here is derived from an EMBL/GenBank/DDBJ whole genome shotgun (WGS) entry which is preliminary data.</text>
</comment>
<gene>
    <name evidence="1" type="ORF">CEXT_311301</name>
</gene>
<name>A0AAV4NVP8_CAEEX</name>
<protein>
    <submittedName>
        <fullName evidence="1">Uncharacterized protein</fullName>
    </submittedName>
</protein>
<sequence>MHCKVKEQPLIKTPSLQTNNPFPTSESPCSSAGFIFSDAGSRNTFNSRYLRPLSLSAFLLRTHEMQIQPVPYLSKWSVYLAPFCGKVARGIFPGLVHRDERVEISGHQLGVSPKPRKWQCNVS</sequence>
<dbReference type="EMBL" id="BPLR01021367">
    <property type="protein sequence ID" value="GIX88869.1"/>
    <property type="molecule type" value="Genomic_DNA"/>
</dbReference>
<evidence type="ECO:0000313" key="2">
    <source>
        <dbReference type="Proteomes" id="UP001054945"/>
    </source>
</evidence>
<dbReference type="AlphaFoldDB" id="A0AAV4NVP8"/>
<accession>A0AAV4NVP8</accession>
<dbReference type="Proteomes" id="UP001054945">
    <property type="component" value="Unassembled WGS sequence"/>
</dbReference>
<reference evidence="1 2" key="1">
    <citation type="submission" date="2021-06" db="EMBL/GenBank/DDBJ databases">
        <title>Caerostris extrusa draft genome.</title>
        <authorList>
            <person name="Kono N."/>
            <person name="Arakawa K."/>
        </authorList>
    </citation>
    <scope>NUCLEOTIDE SEQUENCE [LARGE SCALE GENOMIC DNA]</scope>
</reference>